<dbReference type="Pfam" id="PF12543">
    <property type="entry name" value="DUF3738"/>
    <property type="match status" value="1"/>
</dbReference>
<evidence type="ECO:0000313" key="3">
    <source>
        <dbReference type="Proteomes" id="UP000584867"/>
    </source>
</evidence>
<dbReference type="Proteomes" id="UP000584867">
    <property type="component" value="Unassembled WGS sequence"/>
</dbReference>
<evidence type="ECO:0000256" key="1">
    <source>
        <dbReference type="SAM" id="MobiDB-lite"/>
    </source>
</evidence>
<dbReference type="AlphaFoldDB" id="A0A7W8EBP9"/>
<feature type="compositionally biased region" description="Polar residues" evidence="1">
    <location>
        <begin position="1"/>
        <end position="11"/>
    </location>
</feature>
<dbReference type="NCBIfam" id="TIGR03435">
    <property type="entry name" value="Soli_TIGR03435"/>
    <property type="match status" value="1"/>
</dbReference>
<proteinExistence type="predicted"/>
<sequence>MTARCTAQSQDAGKPQPVKSMAKEANPDWEVATIKASDPNDTRGQDFFMRGRRVALRDTTVRQFLLLGYGVQKSQLAGLPDWAIATRWDVDGTPDVDGQPSLRQMQGMVRKLLAERFGLQLHHEQREMAVFALTAVKGSSRLSANTSDPNGWLQQTTREDNGRHVEELKNASMAELAIILQYYVDRPVLDQTGLKGRYDFHLQWTPDDAQTTAPDPPPGLFTAIQDQIGLKLERVKAPADVLVIDKIARPGEN</sequence>
<protein>
    <submittedName>
        <fullName evidence="2">Uncharacterized protein (TIGR03435 family)</fullName>
    </submittedName>
</protein>
<comment type="caution">
    <text evidence="2">The sequence shown here is derived from an EMBL/GenBank/DDBJ whole genome shotgun (WGS) entry which is preliminary data.</text>
</comment>
<dbReference type="EMBL" id="JACHIO010000021">
    <property type="protein sequence ID" value="MBB5065941.1"/>
    <property type="molecule type" value="Genomic_DNA"/>
</dbReference>
<dbReference type="InterPro" id="IPR017801">
    <property type="entry name" value="DUF3738"/>
</dbReference>
<feature type="region of interest" description="Disordered" evidence="1">
    <location>
        <begin position="1"/>
        <end position="26"/>
    </location>
</feature>
<accession>A0A7W8EBP9</accession>
<dbReference type="RefSeq" id="WP_184259063.1">
    <property type="nucleotide sequence ID" value="NZ_JACHIO010000021.1"/>
</dbReference>
<name>A0A7W8EBP9_9BACT</name>
<reference evidence="2 3" key="1">
    <citation type="submission" date="2020-08" db="EMBL/GenBank/DDBJ databases">
        <title>Genomic Encyclopedia of Type Strains, Phase IV (KMG-V): Genome sequencing to study the core and pangenomes of soil and plant-associated prokaryotes.</title>
        <authorList>
            <person name="Whitman W."/>
        </authorList>
    </citation>
    <scope>NUCLEOTIDE SEQUENCE [LARGE SCALE GENOMIC DNA]</scope>
    <source>
        <strain evidence="2 3">X5P3</strain>
    </source>
</reference>
<organism evidence="2 3">
    <name type="scientific">Granulicella mallensis</name>
    <dbReference type="NCBI Taxonomy" id="940614"/>
    <lineage>
        <taxon>Bacteria</taxon>
        <taxon>Pseudomonadati</taxon>
        <taxon>Acidobacteriota</taxon>
        <taxon>Terriglobia</taxon>
        <taxon>Terriglobales</taxon>
        <taxon>Acidobacteriaceae</taxon>
        <taxon>Granulicella</taxon>
    </lineage>
</organism>
<evidence type="ECO:0000313" key="2">
    <source>
        <dbReference type="EMBL" id="MBB5065941.1"/>
    </source>
</evidence>
<gene>
    <name evidence="2" type="ORF">HDF15_004311</name>
</gene>